<proteinExistence type="predicted"/>
<protein>
    <submittedName>
        <fullName evidence="3">Uncharacterized protein</fullName>
    </submittedName>
</protein>
<dbReference type="WBParaSite" id="Minc3s00273g09137">
    <property type="protein sequence ID" value="Minc3s00273g09137"/>
    <property type="gene ID" value="Minc3s00273g09137"/>
</dbReference>
<evidence type="ECO:0000313" key="3">
    <source>
        <dbReference type="WBParaSite" id="Minc3s00273g09137"/>
    </source>
</evidence>
<evidence type="ECO:0000256" key="1">
    <source>
        <dbReference type="SAM" id="MobiDB-lite"/>
    </source>
</evidence>
<reference evidence="3" key="1">
    <citation type="submission" date="2022-11" db="UniProtKB">
        <authorList>
            <consortium name="WormBaseParasite"/>
        </authorList>
    </citation>
    <scope>IDENTIFICATION</scope>
</reference>
<feature type="region of interest" description="Disordered" evidence="1">
    <location>
        <begin position="70"/>
        <end position="97"/>
    </location>
</feature>
<dbReference type="Proteomes" id="UP000887563">
    <property type="component" value="Unplaced"/>
</dbReference>
<evidence type="ECO:0000313" key="2">
    <source>
        <dbReference type="Proteomes" id="UP000887563"/>
    </source>
</evidence>
<sequence length="139" mass="16574">MLIQGLDFSYQQQWFYLIPGMQQPQQQPQQFQFAYSPEFQQFRLQPFQQQQVNNDIPSFQQTTLPSQFQQQGFQQSSQQQSFNHQQQPSNGQSFLQPPLRQETSTAFYNNNQPSMFLGSDKCPTEFVQIFTHFINFHYK</sequence>
<dbReference type="AlphaFoldDB" id="A0A914L4Q5"/>
<organism evidence="2 3">
    <name type="scientific">Meloidogyne incognita</name>
    <name type="common">Southern root-knot nematode worm</name>
    <name type="synonym">Oxyuris incognita</name>
    <dbReference type="NCBI Taxonomy" id="6306"/>
    <lineage>
        <taxon>Eukaryota</taxon>
        <taxon>Metazoa</taxon>
        <taxon>Ecdysozoa</taxon>
        <taxon>Nematoda</taxon>
        <taxon>Chromadorea</taxon>
        <taxon>Rhabditida</taxon>
        <taxon>Tylenchina</taxon>
        <taxon>Tylenchomorpha</taxon>
        <taxon>Tylenchoidea</taxon>
        <taxon>Meloidogynidae</taxon>
        <taxon>Meloidogyninae</taxon>
        <taxon>Meloidogyne</taxon>
        <taxon>Meloidogyne incognita group</taxon>
    </lineage>
</organism>
<feature type="compositionally biased region" description="Low complexity" evidence="1">
    <location>
        <begin position="70"/>
        <end position="89"/>
    </location>
</feature>
<name>A0A914L4Q5_MELIC</name>
<keyword evidence="2" id="KW-1185">Reference proteome</keyword>
<accession>A0A914L4Q5</accession>